<reference evidence="3 4" key="1">
    <citation type="journal article" date="2012" name="J. Bacteriol.">
        <title>Genome sequence of the model hyperthermophilic archaeon Thermococcus litoralis NS-C.</title>
        <authorList>
            <person name="Gardner A.F."/>
            <person name="Kumar S."/>
            <person name="Perler F.B."/>
        </authorList>
    </citation>
    <scope>NUCLEOTIDE SEQUENCE [LARGE SCALE GENOMIC DNA]</scope>
    <source>
        <strain evidence="4">ATCC 51850 / DSM 5473 / JCM 8560 / NS-C</strain>
    </source>
</reference>
<dbReference type="OrthoDB" id="110363at2157"/>
<keyword evidence="1" id="KW-0472">Membrane</keyword>
<keyword evidence="4" id="KW-1185">Reference proteome</keyword>
<dbReference type="STRING" id="523849.OCC_11779"/>
<dbReference type="RefSeq" id="WP_004068549.1">
    <property type="nucleotide sequence ID" value="NC_022084.1"/>
</dbReference>
<accession>H3ZNX3</accession>
<dbReference type="Gene3D" id="2.60.40.1120">
    <property type="entry name" value="Carboxypeptidase-like, regulatory domain"/>
    <property type="match status" value="1"/>
</dbReference>
<dbReference type="KEGG" id="tlt:OCC_11779"/>
<dbReference type="InterPro" id="IPR018905">
    <property type="entry name" value="A-galactase_NEW3"/>
</dbReference>
<dbReference type="Pfam" id="PF13620">
    <property type="entry name" value="CarboxypepD_reg"/>
    <property type="match status" value="1"/>
</dbReference>
<dbReference type="Proteomes" id="UP000015502">
    <property type="component" value="Chromosome"/>
</dbReference>
<evidence type="ECO:0000313" key="3">
    <source>
        <dbReference type="EMBL" id="EHR78314.1"/>
    </source>
</evidence>
<dbReference type="PANTHER" id="PTHR39198:SF1">
    <property type="entry name" value="ALPHA-GALACTOSIDASE NEW3 DOMAIN-CONTAINING PROTEIN"/>
    <property type="match status" value="1"/>
</dbReference>
<dbReference type="Pfam" id="PF10633">
    <property type="entry name" value="NPCBM_assoc"/>
    <property type="match status" value="2"/>
</dbReference>
<name>H3ZNX3_THELN</name>
<evidence type="ECO:0000313" key="4">
    <source>
        <dbReference type="Proteomes" id="UP000015502"/>
    </source>
</evidence>
<feature type="domain" description="Alpha-galactosidase NEW3" evidence="2">
    <location>
        <begin position="488"/>
        <end position="566"/>
    </location>
</feature>
<evidence type="ECO:0000256" key="1">
    <source>
        <dbReference type="SAM" id="Phobius"/>
    </source>
</evidence>
<protein>
    <recommendedName>
        <fullName evidence="2">Alpha-galactosidase NEW3 domain-containing protein</fullName>
    </recommendedName>
</protein>
<dbReference type="PANTHER" id="PTHR39198">
    <property type="entry name" value="HYPOTHETICAL MEMBRANE PROTEIN, CONSERVED"/>
    <property type="match status" value="1"/>
</dbReference>
<feature type="transmembrane region" description="Helical" evidence="1">
    <location>
        <begin position="706"/>
        <end position="724"/>
    </location>
</feature>
<dbReference type="EMBL" id="CP006670">
    <property type="protein sequence ID" value="EHR78314.1"/>
    <property type="molecule type" value="Genomic_DNA"/>
</dbReference>
<gene>
    <name evidence="3" type="ORF">OCC_11779</name>
</gene>
<dbReference type="PaxDb" id="523849-OCC_11779"/>
<dbReference type="InterPro" id="IPR008969">
    <property type="entry name" value="CarboxyPept-like_regulatory"/>
</dbReference>
<dbReference type="HOGENOM" id="CLU_024113_0_0_2"/>
<dbReference type="InterPro" id="IPR013783">
    <property type="entry name" value="Ig-like_fold"/>
</dbReference>
<sequence>MKKKAFIIVFLFLLSNYPLINAQPWVTVFEDRVKIGETIIVGDYKIDVTLEKNEMKPYAIIYEDEEIKKVVGQGNLTEIGNMRIVLGSYNAENEDVFVALQYKPSLTKEISPKNGASFEVGDYALKVIESGNESVLLSINGDEVEVKAKSVRVYDKLALEYTEEVLKVYLANIQVKREERKDYELYYPFKGLKVKTRDEVQIPITVHNNGNEELKLQLRVLSKPFGWEVKFLDESGRYEVDEIALNPKSSSTLTLFIKIPENAKGTKEIRFAVGEEIGEITIDVVRDEVVDIAIPLLNVESEAGQNITFPITLRDRGEEKVVKLEVTEKPASWDAYFLMGNQRVRSFLLEGEQEITLFVKIPRNAELGEHRIKFSVNGIEKNVSIFVYKTYKGEPAKVSVTVKDEEGNFVKKAKIIIGNKTAFTDSYGKANMELKPGEYKVLIEKEGYETVEEDVTLEDGEEKTLEITLTKLPYYFELEGSGDTVAVTAGSIGSYTMSIKNLGKEEDSYLLSTFDVPEGWSAEFYYAESPMRKIKINPGESKEVTLRIVPPFNAQPGEYNLTIAVDSSSGLEKRINLVVKLIGEYKFEMYPETPMVNIKAGKEGIAYLSLENTGTAPITNIKFEVSAPQGWDVKVTPQVIPELRSLYFEEGGVRGISGSENRLTVTIKVPETTPAGTYQITITGKGDQAQASTQITVRVTQSSNTAYIGILVLVLTFGAVIWMMRRVGRR</sequence>
<dbReference type="AlphaFoldDB" id="H3ZNX3"/>
<dbReference type="Gene3D" id="2.60.40.10">
    <property type="entry name" value="Immunoglobulins"/>
    <property type="match status" value="2"/>
</dbReference>
<proteinExistence type="predicted"/>
<keyword evidence="1" id="KW-0812">Transmembrane</keyword>
<dbReference type="SUPFAM" id="SSF49464">
    <property type="entry name" value="Carboxypeptidase regulatory domain-like"/>
    <property type="match status" value="1"/>
</dbReference>
<dbReference type="GeneID" id="16550092"/>
<evidence type="ECO:0000259" key="2">
    <source>
        <dbReference type="Pfam" id="PF10633"/>
    </source>
</evidence>
<organism evidence="3 4">
    <name type="scientific">Thermococcus litoralis (strain ATCC 51850 / DSM 5473 / JCM 8560 / NS-C)</name>
    <dbReference type="NCBI Taxonomy" id="523849"/>
    <lineage>
        <taxon>Archaea</taxon>
        <taxon>Methanobacteriati</taxon>
        <taxon>Methanobacteriota</taxon>
        <taxon>Thermococci</taxon>
        <taxon>Thermococcales</taxon>
        <taxon>Thermococcaceae</taxon>
        <taxon>Thermococcus</taxon>
    </lineage>
</organism>
<keyword evidence="1" id="KW-1133">Transmembrane helix</keyword>
<feature type="domain" description="Alpha-galactosidase NEW3" evidence="2">
    <location>
        <begin position="599"/>
        <end position="683"/>
    </location>
</feature>